<evidence type="ECO:0000313" key="2">
    <source>
        <dbReference type="EMBL" id="PYE56386.1"/>
    </source>
</evidence>
<gene>
    <name evidence="2" type="ORF">DES52_101190</name>
</gene>
<keyword evidence="1" id="KW-0812">Transmembrane</keyword>
<dbReference type="AlphaFoldDB" id="A0A318ST50"/>
<dbReference type="EMBL" id="QJSX01000001">
    <property type="protein sequence ID" value="PYE56386.1"/>
    <property type="molecule type" value="Genomic_DNA"/>
</dbReference>
<reference evidence="2 3" key="1">
    <citation type="submission" date="2018-06" db="EMBL/GenBank/DDBJ databases">
        <title>Genomic Encyclopedia of Type Strains, Phase IV (KMG-IV): sequencing the most valuable type-strain genomes for metagenomic binning, comparative biology and taxonomic classification.</title>
        <authorList>
            <person name="Goeker M."/>
        </authorList>
    </citation>
    <scope>NUCLEOTIDE SEQUENCE [LARGE SCALE GENOMIC DNA]</scope>
    <source>
        <strain evidence="2 3">DSM 18048</strain>
    </source>
</reference>
<sequence length="298" mass="28394">MVASGLVGAVGGVVIGVVIGEVGGVAAGTDALGVAAATKPTLGDDGERTDGVGGRTTGRALALAAGVVVVAGGVVAVEAEGDVVAGVVAVAVLVVEGELPVGVLAEVPVEEVVVGRVGREGVVVGKGVPLVGARPTTIGTPGRGVTGVILATVAGVLVAVPGVFVAVADVVAVGLVVGVFVTAGLAVGVFVTVELVGVVDGLEGEGVDDTDGKGVEETTFGKLDPVGCPGRMTIAPLERGVTGTGKALVTVLERGVTGTGKAPVTPLPATARTRSTLEAFGVALCPGSVGSGNVLLAT</sequence>
<keyword evidence="1" id="KW-0472">Membrane</keyword>
<evidence type="ECO:0000313" key="3">
    <source>
        <dbReference type="Proteomes" id="UP000248326"/>
    </source>
</evidence>
<comment type="caution">
    <text evidence="2">The sequence shown here is derived from an EMBL/GenBank/DDBJ whole genome shotgun (WGS) entry which is preliminary data.</text>
</comment>
<evidence type="ECO:0000256" key="1">
    <source>
        <dbReference type="SAM" id="Phobius"/>
    </source>
</evidence>
<protein>
    <submittedName>
        <fullName evidence="2">Uncharacterized protein</fullName>
    </submittedName>
</protein>
<accession>A0A318ST50</accession>
<dbReference type="Proteomes" id="UP000248326">
    <property type="component" value="Unassembled WGS sequence"/>
</dbReference>
<feature type="transmembrane region" description="Helical" evidence="1">
    <location>
        <begin position="144"/>
        <end position="164"/>
    </location>
</feature>
<name>A0A318ST50_9DEIO</name>
<keyword evidence="3" id="KW-1185">Reference proteome</keyword>
<organism evidence="2 3">
    <name type="scientific">Deinococcus yavapaiensis KR-236</name>
    <dbReference type="NCBI Taxonomy" id="694435"/>
    <lineage>
        <taxon>Bacteria</taxon>
        <taxon>Thermotogati</taxon>
        <taxon>Deinococcota</taxon>
        <taxon>Deinococci</taxon>
        <taxon>Deinococcales</taxon>
        <taxon>Deinococcaceae</taxon>
        <taxon>Deinococcus</taxon>
    </lineage>
</organism>
<feature type="transmembrane region" description="Helical" evidence="1">
    <location>
        <begin position="170"/>
        <end position="193"/>
    </location>
</feature>
<keyword evidence="1" id="KW-1133">Transmembrane helix</keyword>
<proteinExistence type="predicted"/>